<dbReference type="VEuPathDB" id="VectorBase:ASIC019731"/>
<dbReference type="AlphaFoldDB" id="A0A084WN57"/>
<proteinExistence type="predicted"/>
<dbReference type="Proteomes" id="UP000030765">
    <property type="component" value="Unassembled WGS sequence"/>
</dbReference>
<dbReference type="EMBL" id="KE525352">
    <property type="protein sequence ID" value="KFB51651.1"/>
    <property type="molecule type" value="Genomic_DNA"/>
</dbReference>
<evidence type="ECO:0000313" key="2">
    <source>
        <dbReference type="EnsemblMetazoa" id="ASIC019731-PA"/>
    </source>
</evidence>
<sequence>MWWCGHLNYDRGWFVREPVAFDKFCQVCAGTFLHAHRTCVEGQPLPDMTGAFPEDRFSSSSGVFA</sequence>
<protein>
    <submittedName>
        <fullName evidence="1 2">Uncharacterized protein</fullName>
    </submittedName>
</protein>
<name>A0A084WN57_ANOSI</name>
<dbReference type="EMBL" id="ATLV01024568">
    <property type="status" value="NOT_ANNOTATED_CDS"/>
    <property type="molecule type" value="Genomic_DNA"/>
</dbReference>
<evidence type="ECO:0000313" key="3">
    <source>
        <dbReference type="Proteomes" id="UP000030765"/>
    </source>
</evidence>
<gene>
    <name evidence="1" type="ORF">ZHAS_00019731</name>
</gene>
<accession>A0A084WN57</accession>
<reference evidence="2" key="2">
    <citation type="submission" date="2020-05" db="UniProtKB">
        <authorList>
            <consortium name="EnsemblMetazoa"/>
        </authorList>
    </citation>
    <scope>IDENTIFICATION</scope>
</reference>
<dbReference type="EnsemblMetazoa" id="ASIC019731-RA">
    <property type="protein sequence ID" value="ASIC019731-PA"/>
    <property type="gene ID" value="ASIC019731"/>
</dbReference>
<evidence type="ECO:0000313" key="1">
    <source>
        <dbReference type="EMBL" id="KFB51651.1"/>
    </source>
</evidence>
<organism evidence="1">
    <name type="scientific">Anopheles sinensis</name>
    <name type="common">Mosquito</name>
    <dbReference type="NCBI Taxonomy" id="74873"/>
    <lineage>
        <taxon>Eukaryota</taxon>
        <taxon>Metazoa</taxon>
        <taxon>Ecdysozoa</taxon>
        <taxon>Arthropoda</taxon>
        <taxon>Hexapoda</taxon>
        <taxon>Insecta</taxon>
        <taxon>Pterygota</taxon>
        <taxon>Neoptera</taxon>
        <taxon>Endopterygota</taxon>
        <taxon>Diptera</taxon>
        <taxon>Nematocera</taxon>
        <taxon>Culicoidea</taxon>
        <taxon>Culicidae</taxon>
        <taxon>Anophelinae</taxon>
        <taxon>Anopheles</taxon>
    </lineage>
</organism>
<keyword evidence="3" id="KW-1185">Reference proteome</keyword>
<reference evidence="1 3" key="1">
    <citation type="journal article" date="2014" name="BMC Genomics">
        <title>Genome sequence of Anopheles sinensis provides insight into genetics basis of mosquito competence for malaria parasites.</title>
        <authorList>
            <person name="Zhou D."/>
            <person name="Zhang D."/>
            <person name="Ding G."/>
            <person name="Shi L."/>
            <person name="Hou Q."/>
            <person name="Ye Y."/>
            <person name="Xu Y."/>
            <person name="Zhou H."/>
            <person name="Xiong C."/>
            <person name="Li S."/>
            <person name="Yu J."/>
            <person name="Hong S."/>
            <person name="Yu X."/>
            <person name="Zou P."/>
            <person name="Chen C."/>
            <person name="Chang X."/>
            <person name="Wang W."/>
            <person name="Lv Y."/>
            <person name="Sun Y."/>
            <person name="Ma L."/>
            <person name="Shen B."/>
            <person name="Zhu C."/>
        </authorList>
    </citation>
    <scope>NUCLEOTIDE SEQUENCE [LARGE SCALE GENOMIC DNA]</scope>
</reference>